<dbReference type="AlphaFoldDB" id="A0A150SUH5"/>
<gene>
    <name evidence="2" type="ORF">BE18_34765</name>
</gene>
<evidence type="ECO:0000256" key="1">
    <source>
        <dbReference type="SAM" id="MobiDB-lite"/>
    </source>
</evidence>
<protein>
    <submittedName>
        <fullName evidence="2">Uncharacterized protein</fullName>
    </submittedName>
</protein>
<evidence type="ECO:0000313" key="3">
    <source>
        <dbReference type="Proteomes" id="UP000075515"/>
    </source>
</evidence>
<organism evidence="2 3">
    <name type="scientific">Sorangium cellulosum</name>
    <name type="common">Polyangium cellulosum</name>
    <dbReference type="NCBI Taxonomy" id="56"/>
    <lineage>
        <taxon>Bacteria</taxon>
        <taxon>Pseudomonadati</taxon>
        <taxon>Myxococcota</taxon>
        <taxon>Polyangia</taxon>
        <taxon>Polyangiales</taxon>
        <taxon>Polyangiaceae</taxon>
        <taxon>Sorangium</taxon>
    </lineage>
</organism>
<dbReference type="Proteomes" id="UP000075515">
    <property type="component" value="Unassembled WGS sequence"/>
</dbReference>
<feature type="region of interest" description="Disordered" evidence="1">
    <location>
        <begin position="1"/>
        <end position="21"/>
    </location>
</feature>
<proteinExistence type="predicted"/>
<comment type="caution">
    <text evidence="2">The sequence shown here is derived from an EMBL/GenBank/DDBJ whole genome shotgun (WGS) entry which is preliminary data.</text>
</comment>
<dbReference type="EMBL" id="JEMC01001228">
    <property type="protein sequence ID" value="KYF98717.1"/>
    <property type="molecule type" value="Genomic_DNA"/>
</dbReference>
<accession>A0A150SUH5</accession>
<evidence type="ECO:0000313" key="2">
    <source>
        <dbReference type="EMBL" id="KYF98717.1"/>
    </source>
</evidence>
<name>A0A150SUH5_SORCE</name>
<reference evidence="2 3" key="1">
    <citation type="submission" date="2014-02" db="EMBL/GenBank/DDBJ databases">
        <title>The small core and large imbalanced accessory genome model reveals a collaborative survival strategy of Sorangium cellulosum strains in nature.</title>
        <authorList>
            <person name="Han K."/>
            <person name="Peng R."/>
            <person name="Blom J."/>
            <person name="Li Y.-Z."/>
        </authorList>
    </citation>
    <scope>NUCLEOTIDE SEQUENCE [LARGE SCALE GENOMIC DNA]</scope>
    <source>
        <strain evidence="2 3">So0149</strain>
    </source>
</reference>
<sequence length="91" mass="10521">MMVSMRVHPPPTPVPTQEELSRAEQSAFYVAMRLRDHHELRPIVPMGPLPREVTCKRCGRSVTIGYRDGRLDFWGDAIREMCRTTPPCSRR</sequence>